<evidence type="ECO:0000313" key="3">
    <source>
        <dbReference type="Proteomes" id="UP000606600"/>
    </source>
</evidence>
<proteinExistence type="predicted"/>
<organism evidence="2 3">
    <name type="scientific">Mucilaginibacter pankratovii</name>
    <dbReference type="NCBI Taxonomy" id="2772110"/>
    <lineage>
        <taxon>Bacteria</taxon>
        <taxon>Pseudomonadati</taxon>
        <taxon>Bacteroidota</taxon>
        <taxon>Sphingobacteriia</taxon>
        <taxon>Sphingobacteriales</taxon>
        <taxon>Sphingobacteriaceae</taxon>
        <taxon>Mucilaginibacter</taxon>
    </lineage>
</organism>
<feature type="transmembrane region" description="Helical" evidence="1">
    <location>
        <begin position="141"/>
        <end position="160"/>
    </location>
</feature>
<comment type="caution">
    <text evidence="2">The sequence shown here is derived from an EMBL/GenBank/DDBJ whole genome shotgun (WGS) entry which is preliminary data.</text>
</comment>
<protein>
    <submittedName>
        <fullName evidence="2">Uncharacterized protein</fullName>
    </submittedName>
</protein>
<keyword evidence="3" id="KW-1185">Reference proteome</keyword>
<evidence type="ECO:0000313" key="2">
    <source>
        <dbReference type="EMBL" id="MBD1364602.1"/>
    </source>
</evidence>
<name>A0ABR7WQM6_9SPHI</name>
<reference evidence="2 3" key="1">
    <citation type="submission" date="2020-09" db="EMBL/GenBank/DDBJ databases">
        <title>Novel species of Mucilaginibacter isolated from a glacier on the Tibetan Plateau.</title>
        <authorList>
            <person name="Liu Q."/>
            <person name="Xin Y.-H."/>
        </authorList>
    </citation>
    <scope>NUCLEOTIDE SEQUENCE [LARGE SCALE GENOMIC DNA]</scope>
    <source>
        <strain evidence="2 3">ZT4R22</strain>
    </source>
</reference>
<accession>A0ABR7WQM6</accession>
<keyword evidence="1" id="KW-0472">Membrane</keyword>
<keyword evidence="1" id="KW-1133">Transmembrane helix</keyword>
<evidence type="ECO:0000256" key="1">
    <source>
        <dbReference type="SAM" id="Phobius"/>
    </source>
</evidence>
<gene>
    <name evidence="2" type="ORF">IDJ77_12350</name>
</gene>
<dbReference type="Proteomes" id="UP000606600">
    <property type="component" value="Unassembled WGS sequence"/>
</dbReference>
<feature type="transmembrane region" description="Helical" evidence="1">
    <location>
        <begin position="102"/>
        <end position="121"/>
    </location>
</feature>
<keyword evidence="1" id="KW-0812">Transmembrane</keyword>
<sequence>MKRLNDKKVLDEGALLELKADELVVLLRKGVVDAGRIKVVQQKLLHALDEATLPQKIEAFKELDTEQDRLELLNGFEYLLSHHQLDSNVSKKYITKERVKKSIVVIIGIIMITLGMAMIIMPAPPYFEMFTVFYFNDNDGVTIMDIISLLIVFTGVYLFLSSVLKKQST</sequence>
<dbReference type="EMBL" id="JACWMY010000005">
    <property type="protein sequence ID" value="MBD1364602.1"/>
    <property type="molecule type" value="Genomic_DNA"/>
</dbReference>